<feature type="transmembrane region" description="Helical" evidence="1">
    <location>
        <begin position="20"/>
        <end position="42"/>
    </location>
</feature>
<keyword evidence="1" id="KW-0812">Transmembrane</keyword>
<comment type="caution">
    <text evidence="2">The sequence shown here is derived from an EMBL/GenBank/DDBJ whole genome shotgun (WGS) entry which is preliminary data.</text>
</comment>
<dbReference type="OrthoDB" id="9940287at2"/>
<evidence type="ECO:0000313" key="2">
    <source>
        <dbReference type="EMBL" id="EPR31589.1"/>
    </source>
</evidence>
<dbReference type="RefSeq" id="WP_020887610.1">
    <property type="nucleotide sequence ID" value="NZ_ATHI01000028.1"/>
</dbReference>
<proteinExistence type="predicted"/>
<keyword evidence="3" id="KW-1185">Reference proteome</keyword>
<dbReference type="PATRIC" id="fig|1121439.3.peg.2282"/>
<gene>
    <name evidence="2" type="ORF">dsat_0913</name>
</gene>
<organism evidence="2 3">
    <name type="scientific">Alkalidesulfovibrio alkalitolerans DSM 16529</name>
    <dbReference type="NCBI Taxonomy" id="1121439"/>
    <lineage>
        <taxon>Bacteria</taxon>
        <taxon>Pseudomonadati</taxon>
        <taxon>Thermodesulfobacteriota</taxon>
        <taxon>Desulfovibrionia</taxon>
        <taxon>Desulfovibrionales</taxon>
        <taxon>Desulfovibrionaceae</taxon>
        <taxon>Alkalidesulfovibrio</taxon>
    </lineage>
</organism>
<dbReference type="AlphaFoldDB" id="S7UCJ2"/>
<evidence type="ECO:0000256" key="1">
    <source>
        <dbReference type="SAM" id="Phobius"/>
    </source>
</evidence>
<name>S7UCJ2_9BACT</name>
<reference evidence="2 3" key="1">
    <citation type="journal article" date="2013" name="Genome Announc.">
        <title>Draft genome sequences for three mercury-methylating, sulfate-reducing bacteria.</title>
        <authorList>
            <person name="Brown S.D."/>
            <person name="Hurt R.A.Jr."/>
            <person name="Gilmour C.C."/>
            <person name="Elias D.A."/>
        </authorList>
    </citation>
    <scope>NUCLEOTIDE SEQUENCE [LARGE SCALE GENOMIC DNA]</scope>
    <source>
        <strain evidence="2 3">DSM 16529</strain>
    </source>
</reference>
<dbReference type="EMBL" id="ATHI01000028">
    <property type="protein sequence ID" value="EPR31589.1"/>
    <property type="molecule type" value="Genomic_DNA"/>
</dbReference>
<keyword evidence="1" id="KW-1133">Transmembrane helix</keyword>
<sequence>MGDTTHTVQDATPSRSSRDIAAAALLLAFLALATAGAVFFTLKSNNGQLLEATSALEKRISAYDERLAVVEALPETLRRQAALATVEEMSLRARLLTDQAEGEEKEKLDRLNTMLEEIKQVYVE</sequence>
<accession>S7UCJ2</accession>
<protein>
    <submittedName>
        <fullName evidence="2">Uncharacterized protein</fullName>
    </submittedName>
</protein>
<evidence type="ECO:0000313" key="3">
    <source>
        <dbReference type="Proteomes" id="UP000014975"/>
    </source>
</evidence>
<dbReference type="Proteomes" id="UP000014975">
    <property type="component" value="Unassembled WGS sequence"/>
</dbReference>
<keyword evidence="1" id="KW-0472">Membrane</keyword>
<dbReference type="eggNOG" id="ENOG502ZZVN">
    <property type="taxonomic scope" value="Bacteria"/>
</dbReference>